<dbReference type="RefSeq" id="WP_089746183.1">
    <property type="nucleotide sequence ID" value="NZ_FOGF01000007.1"/>
</dbReference>
<keyword evidence="2" id="KW-1185">Reference proteome</keyword>
<dbReference type="Proteomes" id="UP000198556">
    <property type="component" value="Unassembled WGS sequence"/>
</dbReference>
<reference evidence="1 2" key="1">
    <citation type="submission" date="2016-10" db="EMBL/GenBank/DDBJ databases">
        <authorList>
            <person name="de Groot N.N."/>
        </authorList>
    </citation>
    <scope>NUCLEOTIDE SEQUENCE [LARGE SCALE GENOMIC DNA]</scope>
    <source>
        <strain evidence="1 2">DSM 15827</strain>
    </source>
</reference>
<dbReference type="AlphaFoldDB" id="A0A1H9J2W8"/>
<gene>
    <name evidence="1" type="ORF">SAMN05421767_10763</name>
</gene>
<accession>A0A1H9J2W8</accession>
<organism evidence="1 2">
    <name type="scientific">Granulicatella balaenopterae</name>
    <dbReference type="NCBI Taxonomy" id="137733"/>
    <lineage>
        <taxon>Bacteria</taxon>
        <taxon>Bacillati</taxon>
        <taxon>Bacillota</taxon>
        <taxon>Bacilli</taxon>
        <taxon>Lactobacillales</taxon>
        <taxon>Carnobacteriaceae</taxon>
        <taxon>Granulicatella</taxon>
    </lineage>
</organism>
<evidence type="ECO:0000313" key="1">
    <source>
        <dbReference type="EMBL" id="SEQ81122.1"/>
    </source>
</evidence>
<protein>
    <submittedName>
        <fullName evidence="1">Uncharacterized protein</fullName>
    </submittedName>
</protein>
<name>A0A1H9J2W8_9LACT</name>
<evidence type="ECO:0000313" key="2">
    <source>
        <dbReference type="Proteomes" id="UP000198556"/>
    </source>
</evidence>
<dbReference type="EMBL" id="FOGF01000007">
    <property type="protein sequence ID" value="SEQ81122.1"/>
    <property type="molecule type" value="Genomic_DNA"/>
</dbReference>
<sequence length="311" mass="36517">MKFFNFSKKNRKAVPSWASFFNETEYETFIDELNKHFKNQKFNINEENSELKLNDEETVYCLWNIAKKCDQVEMEEWPNIMKEHLDFSIGSETDYEYFCENMTDFDFVKEFIGVTLYRIEDLEKLGLENVIYEPYVEGFYKVLIFDFPITMQTVLRGQLEAWDKSVDELMALGLDNLRSRYEKRALKKDLGGITLWSITDDEGYANNILLEPEELKEYVGSNGALVAFPNVLETLIYPITDAHILIAANKMIPIIHDKAKYMNPMSEGLYYYDDGEMFAIPYTYENHKLQIHPTEELNGALNNLTHKHITK</sequence>
<proteinExistence type="predicted"/>